<dbReference type="RefSeq" id="WP_044246353.1">
    <property type="nucleotide sequence ID" value="NZ_ASRX01000049.1"/>
</dbReference>
<dbReference type="Proteomes" id="UP000019678">
    <property type="component" value="Unassembled WGS sequence"/>
</dbReference>
<evidence type="ECO:0000313" key="4">
    <source>
        <dbReference type="Proteomes" id="UP000019678"/>
    </source>
</evidence>
<organism evidence="3 4">
    <name type="scientific">Chondromyces apiculatus DSM 436</name>
    <dbReference type="NCBI Taxonomy" id="1192034"/>
    <lineage>
        <taxon>Bacteria</taxon>
        <taxon>Pseudomonadati</taxon>
        <taxon>Myxococcota</taxon>
        <taxon>Polyangia</taxon>
        <taxon>Polyangiales</taxon>
        <taxon>Polyangiaceae</taxon>
        <taxon>Chondromyces</taxon>
    </lineage>
</organism>
<evidence type="ECO:0000256" key="1">
    <source>
        <dbReference type="SAM" id="MobiDB-lite"/>
    </source>
</evidence>
<dbReference type="PROSITE" id="PS51257">
    <property type="entry name" value="PROKAR_LIPOPROTEIN"/>
    <property type="match status" value="1"/>
</dbReference>
<gene>
    <name evidence="3" type="ORF">CAP_5699</name>
</gene>
<feature type="signal peptide" evidence="2">
    <location>
        <begin position="1"/>
        <end position="24"/>
    </location>
</feature>
<evidence type="ECO:0008006" key="5">
    <source>
        <dbReference type="Google" id="ProtNLM"/>
    </source>
</evidence>
<dbReference type="AlphaFoldDB" id="A0A017T3R3"/>
<keyword evidence="2" id="KW-0732">Signal</keyword>
<protein>
    <recommendedName>
        <fullName evidence="5">Outer membrane protein beta-barrel domain-containing protein</fullName>
    </recommendedName>
</protein>
<proteinExistence type="predicted"/>
<accession>A0A017T3R3</accession>
<sequence length="271" mass="28147">MRLRVTALTGVFLGGVTACSPAMAPRTGDLAPEGRFALNAAVAAWSFGTGTVGAPEGRPPEERPRESTGGMELPGDGSTFDTVVAVAGMWDFGVRYGLLSWVEVGASVGFQRLGGELRFGVLDEDRGDPLSVALSGGGYYSAVGRGPWGRAGVDMSLRLGSVAPLLDVYVSHGASTHSALVDLPGDEDCPEEAPFMACGELRSTRWNETRLSAALGAGFSTGKDVAITVGVVPHVILGHAAMEGERLSRSEDVIHEAGLHLVVGLQTPGWD</sequence>
<keyword evidence="4" id="KW-1185">Reference proteome</keyword>
<reference evidence="3 4" key="1">
    <citation type="submission" date="2013-05" db="EMBL/GenBank/DDBJ databases">
        <title>Genome assembly of Chondromyces apiculatus DSM 436.</title>
        <authorList>
            <person name="Sharma G."/>
            <person name="Khatri I."/>
            <person name="Kaur C."/>
            <person name="Mayilraj S."/>
            <person name="Subramanian S."/>
        </authorList>
    </citation>
    <scope>NUCLEOTIDE SEQUENCE [LARGE SCALE GENOMIC DNA]</scope>
    <source>
        <strain evidence="3 4">DSM 436</strain>
    </source>
</reference>
<evidence type="ECO:0000256" key="2">
    <source>
        <dbReference type="SAM" id="SignalP"/>
    </source>
</evidence>
<dbReference type="EMBL" id="ASRX01000049">
    <property type="protein sequence ID" value="EYF03196.1"/>
    <property type="molecule type" value="Genomic_DNA"/>
</dbReference>
<dbReference type="STRING" id="1192034.CAP_5699"/>
<comment type="caution">
    <text evidence="3">The sequence shown here is derived from an EMBL/GenBank/DDBJ whole genome shotgun (WGS) entry which is preliminary data.</text>
</comment>
<name>A0A017T3R3_9BACT</name>
<feature type="chain" id="PRO_5001496896" description="Outer membrane protein beta-barrel domain-containing protein" evidence="2">
    <location>
        <begin position="25"/>
        <end position="271"/>
    </location>
</feature>
<dbReference type="OrthoDB" id="5506611at2"/>
<feature type="region of interest" description="Disordered" evidence="1">
    <location>
        <begin position="50"/>
        <end position="74"/>
    </location>
</feature>
<evidence type="ECO:0000313" key="3">
    <source>
        <dbReference type="EMBL" id="EYF03196.1"/>
    </source>
</evidence>